<feature type="domain" description="ABC transporter" evidence="5">
    <location>
        <begin position="7"/>
        <end position="237"/>
    </location>
</feature>
<evidence type="ECO:0000313" key="6">
    <source>
        <dbReference type="EMBL" id="ABP51698.1"/>
    </source>
</evidence>
<dbReference type="SMART" id="SM00382">
    <property type="entry name" value="AAA"/>
    <property type="match status" value="1"/>
</dbReference>
<dbReference type="HOGENOM" id="CLU_000604_1_2_2"/>
<keyword evidence="4" id="KW-0067">ATP-binding</keyword>
<dbReference type="InterPro" id="IPR017871">
    <property type="entry name" value="ABC_transporter-like_CS"/>
</dbReference>
<dbReference type="GO" id="GO:0005524">
    <property type="term" value="F:ATP binding"/>
    <property type="evidence" value="ECO:0007669"/>
    <property type="project" value="UniProtKB-KW"/>
</dbReference>
<reference evidence="6 7" key="1">
    <citation type="submission" date="2007-04" db="EMBL/GenBank/DDBJ databases">
        <title>Complete sequence of Pyrobaculum arsenaticum DSM 13514.</title>
        <authorList>
            <consortium name="US DOE Joint Genome Institute"/>
            <person name="Copeland A."/>
            <person name="Lucas S."/>
            <person name="Lapidus A."/>
            <person name="Barry K."/>
            <person name="Glavina del Rio T."/>
            <person name="Dalin E."/>
            <person name="Tice H."/>
            <person name="Pitluck S."/>
            <person name="Chain P."/>
            <person name="Malfatti S."/>
            <person name="Shin M."/>
            <person name="Vergez L."/>
            <person name="Schmutz J."/>
            <person name="Larimer F."/>
            <person name="Land M."/>
            <person name="Hauser L."/>
            <person name="Kyrpides N."/>
            <person name="Mikhailova N."/>
            <person name="Cozen A.E."/>
            <person name="Fitz-Gibbon S.T."/>
            <person name="House C.H."/>
            <person name="Saltikov C."/>
            <person name="Lowe T.M."/>
            <person name="Richardson P."/>
        </authorList>
    </citation>
    <scope>NUCLEOTIDE SEQUENCE [LARGE SCALE GENOMIC DNA]</scope>
    <source>
        <strain evidence="7">ATCC 700994 / DSM 13514 / JCM 11321 / PZ6</strain>
    </source>
</reference>
<dbReference type="GO" id="GO:0016887">
    <property type="term" value="F:ATP hydrolysis activity"/>
    <property type="evidence" value="ECO:0007669"/>
    <property type="project" value="InterPro"/>
</dbReference>
<dbReference type="PANTHER" id="PTHR42711">
    <property type="entry name" value="ABC TRANSPORTER ATP-BINDING PROTEIN"/>
    <property type="match status" value="1"/>
</dbReference>
<dbReference type="InterPro" id="IPR027417">
    <property type="entry name" value="P-loop_NTPase"/>
</dbReference>
<dbReference type="InterPro" id="IPR050763">
    <property type="entry name" value="ABC_transporter_ATP-binding"/>
</dbReference>
<evidence type="ECO:0000256" key="2">
    <source>
        <dbReference type="ARBA" id="ARBA00022448"/>
    </source>
</evidence>
<dbReference type="Proteomes" id="UP000001567">
    <property type="component" value="Chromosome"/>
</dbReference>
<evidence type="ECO:0000313" key="7">
    <source>
        <dbReference type="Proteomes" id="UP000001567"/>
    </source>
</evidence>
<dbReference type="AlphaFoldDB" id="A4WMT1"/>
<dbReference type="EMBL" id="CP000660">
    <property type="protein sequence ID" value="ABP51698.1"/>
    <property type="molecule type" value="Genomic_DNA"/>
</dbReference>
<dbReference type="PROSITE" id="PS50893">
    <property type="entry name" value="ABC_TRANSPORTER_2"/>
    <property type="match status" value="1"/>
</dbReference>
<organism evidence="6 7">
    <name type="scientific">Pyrobaculum arsenaticum (strain DSM 13514 / JCM 11321 / PZ6)</name>
    <dbReference type="NCBI Taxonomy" id="340102"/>
    <lineage>
        <taxon>Archaea</taxon>
        <taxon>Thermoproteota</taxon>
        <taxon>Thermoprotei</taxon>
        <taxon>Thermoproteales</taxon>
        <taxon>Thermoproteaceae</taxon>
        <taxon>Pyrobaculum</taxon>
    </lineage>
</organism>
<evidence type="ECO:0000256" key="4">
    <source>
        <dbReference type="ARBA" id="ARBA00022840"/>
    </source>
</evidence>
<dbReference type="InterPro" id="IPR003439">
    <property type="entry name" value="ABC_transporter-like_ATP-bd"/>
</dbReference>
<dbReference type="Gene3D" id="3.40.50.300">
    <property type="entry name" value="P-loop containing nucleotide triphosphate hydrolases"/>
    <property type="match status" value="1"/>
</dbReference>
<dbReference type="KEGG" id="pas:Pars_2152"/>
<protein>
    <submittedName>
        <fullName evidence="6">ABC transporter related protein</fullName>
    </submittedName>
</protein>
<accession>A4WMT1</accession>
<sequence>MYFISVIVCEGLGRRYGDYWALRYVSFEVGRGVVLGVLGPNGAGKTTMVRILTTELMPSEGKAFVAGFDVIKEAEKVRRAVAAVPQESRPIDFLTPYEFVLSYLLLRGYSLREARRKTAEALKEFGLWETRNKEVDALSGGMKRRVLVAAVFASDADVVFLDEPTTGLDVYSRRLVWNAVSELKRRGSTVVLTTHYVEEAAALSDVVLVINKGRVVDLAPPDRLVEKVPGKYVVEVYGKDGLAVEGGAVLKIGDRLLYYVDAPPKLGEPSKDGAKIVIRPKSLEDFVLFNIGLIEEESHEDD</sequence>
<keyword evidence="3" id="KW-0547">Nucleotide-binding</keyword>
<dbReference type="Pfam" id="PF00005">
    <property type="entry name" value="ABC_tran"/>
    <property type="match status" value="1"/>
</dbReference>
<dbReference type="InterPro" id="IPR003593">
    <property type="entry name" value="AAA+_ATPase"/>
</dbReference>
<comment type="similarity">
    <text evidence="1">Belongs to the ABC transporter superfamily.</text>
</comment>
<dbReference type="SUPFAM" id="SSF52540">
    <property type="entry name" value="P-loop containing nucleoside triphosphate hydrolases"/>
    <property type="match status" value="1"/>
</dbReference>
<evidence type="ECO:0000259" key="5">
    <source>
        <dbReference type="PROSITE" id="PS50893"/>
    </source>
</evidence>
<dbReference type="PhylomeDB" id="A4WMT1"/>
<gene>
    <name evidence="6" type="ordered locus">Pars_2152</name>
</gene>
<keyword evidence="2" id="KW-0813">Transport</keyword>
<dbReference type="PANTHER" id="PTHR42711:SF5">
    <property type="entry name" value="ABC TRANSPORTER ATP-BINDING PROTEIN NATA"/>
    <property type="match status" value="1"/>
</dbReference>
<proteinExistence type="inferred from homology"/>
<dbReference type="PROSITE" id="PS00211">
    <property type="entry name" value="ABC_TRANSPORTER_1"/>
    <property type="match status" value="1"/>
</dbReference>
<evidence type="ECO:0000256" key="1">
    <source>
        <dbReference type="ARBA" id="ARBA00005417"/>
    </source>
</evidence>
<name>A4WMT1_PYRAR</name>
<evidence type="ECO:0000256" key="3">
    <source>
        <dbReference type="ARBA" id="ARBA00022741"/>
    </source>
</evidence>
<dbReference type="STRING" id="340102.Pars_2152"/>